<comment type="caution">
    <text evidence="7">The sequence shown here is derived from an EMBL/GenBank/DDBJ whole genome shotgun (WGS) entry which is preliminary data.</text>
</comment>
<dbReference type="Pfam" id="PF00274">
    <property type="entry name" value="Glycolytic"/>
    <property type="match status" value="1"/>
</dbReference>
<evidence type="ECO:0000313" key="8">
    <source>
        <dbReference type="Proteomes" id="UP000318878"/>
    </source>
</evidence>
<keyword evidence="8" id="KW-1185">Reference proteome</keyword>
<dbReference type="Proteomes" id="UP000318878">
    <property type="component" value="Unassembled WGS sequence"/>
</dbReference>
<reference evidence="7 8" key="1">
    <citation type="submission" date="2019-02" db="EMBL/GenBank/DDBJ databases">
        <title>Deep-cultivation of Planctomycetes and their phenomic and genomic characterization uncovers novel biology.</title>
        <authorList>
            <person name="Wiegand S."/>
            <person name="Jogler M."/>
            <person name="Boedeker C."/>
            <person name="Pinto D."/>
            <person name="Vollmers J."/>
            <person name="Rivas-Marin E."/>
            <person name="Kohn T."/>
            <person name="Peeters S.H."/>
            <person name="Heuer A."/>
            <person name="Rast P."/>
            <person name="Oberbeckmann S."/>
            <person name="Bunk B."/>
            <person name="Jeske O."/>
            <person name="Meyerdierks A."/>
            <person name="Storesund J.E."/>
            <person name="Kallscheuer N."/>
            <person name="Luecker S."/>
            <person name="Lage O.M."/>
            <person name="Pohl T."/>
            <person name="Merkel B.J."/>
            <person name="Hornburger P."/>
            <person name="Mueller R.-W."/>
            <person name="Bruemmer F."/>
            <person name="Labrenz M."/>
            <person name="Spormann A.M."/>
            <person name="Op Den Camp H."/>
            <person name="Overmann J."/>
            <person name="Amann R."/>
            <person name="Jetten M.S.M."/>
            <person name="Mascher T."/>
            <person name="Medema M.H."/>
            <person name="Devos D.P."/>
            <person name="Kaster A.-K."/>
            <person name="Ovreas L."/>
            <person name="Rohde M."/>
            <person name="Galperin M.Y."/>
            <person name="Jogler C."/>
        </authorList>
    </citation>
    <scope>NUCLEOTIDE SEQUENCE [LARGE SCALE GENOMIC DNA]</scope>
    <source>
        <strain evidence="7 8">Enr8</strain>
    </source>
</reference>
<dbReference type="RefSeq" id="WP_146431260.1">
    <property type="nucleotide sequence ID" value="NZ_SJPF01000002.1"/>
</dbReference>
<dbReference type="SUPFAM" id="SSF51569">
    <property type="entry name" value="Aldolase"/>
    <property type="match status" value="1"/>
</dbReference>
<name>A0A5C5V863_9BACT</name>
<dbReference type="GO" id="GO:0006096">
    <property type="term" value="P:glycolytic process"/>
    <property type="evidence" value="ECO:0007669"/>
    <property type="project" value="UniProtKB-UniPathway"/>
</dbReference>
<comment type="similarity">
    <text evidence="2">Belongs to the class I fructose-bisphosphate aldolase family.</text>
</comment>
<sequence length="301" mass="32857">MSTTYAGSDLQFEKIKSKPGFIAALDQSGGSTPTALHAYGLTDDAWSSDEEMFALVHEMRARIITSPSFTGEHILGAILFENTMDREIEGIPTADFLWEKRNVVPFLKVDKGLADEENGVRVMKPMPGLDDLLKRAVSKHVFGTKMRSVILQANKEGIQAVVDQQFEVAAQIIAAGLVPIVEPEVDIHCPDKAEAETLLHASLTAALDKLPADQVVMLKLTLPTVDDFYADFVKHRRVLKVVALSGGYSRDEADQLLRRNHGVVASFSRALAEGLSAQQTDAEFDATLGKSIQSIFDASMT</sequence>
<dbReference type="OrthoDB" id="9813469at2"/>
<dbReference type="GO" id="GO:0004332">
    <property type="term" value="F:fructose-bisphosphate aldolase activity"/>
    <property type="evidence" value="ECO:0007669"/>
    <property type="project" value="UniProtKB-EC"/>
</dbReference>
<gene>
    <name evidence="7" type="primary">fda_1</name>
    <name evidence="7" type="ORF">Enr8_21600</name>
</gene>
<dbReference type="EC" id="4.1.2.13" evidence="3"/>
<protein>
    <recommendedName>
        <fullName evidence="3">fructose-bisphosphate aldolase</fullName>
        <ecNumber evidence="3">4.1.2.13</ecNumber>
    </recommendedName>
    <alternativeName>
        <fullName evidence="6">Fructose-bisphosphate aldolase class I</fullName>
    </alternativeName>
</protein>
<comment type="pathway">
    <text evidence="1">Carbohydrate degradation; glycolysis; D-glyceraldehyde 3-phosphate and glycerone phosphate from D-glucose: step 4/4.</text>
</comment>
<dbReference type="InterPro" id="IPR013785">
    <property type="entry name" value="Aldolase_TIM"/>
</dbReference>
<dbReference type="UniPathway" id="UPA00109">
    <property type="reaction ID" value="UER00183"/>
</dbReference>
<keyword evidence="5 7" id="KW-0456">Lyase</keyword>
<evidence type="ECO:0000256" key="6">
    <source>
        <dbReference type="ARBA" id="ARBA00029799"/>
    </source>
</evidence>
<accession>A0A5C5V863</accession>
<evidence type="ECO:0000256" key="5">
    <source>
        <dbReference type="ARBA" id="ARBA00023239"/>
    </source>
</evidence>
<evidence type="ECO:0000256" key="2">
    <source>
        <dbReference type="ARBA" id="ARBA00010387"/>
    </source>
</evidence>
<dbReference type="Gene3D" id="3.20.20.70">
    <property type="entry name" value="Aldolase class I"/>
    <property type="match status" value="1"/>
</dbReference>
<dbReference type="PANTHER" id="PTHR11627">
    <property type="entry name" value="FRUCTOSE-BISPHOSPHATE ALDOLASE"/>
    <property type="match status" value="1"/>
</dbReference>
<dbReference type="EMBL" id="SJPF01000002">
    <property type="protein sequence ID" value="TWT34746.1"/>
    <property type="molecule type" value="Genomic_DNA"/>
</dbReference>
<proteinExistence type="inferred from homology"/>
<evidence type="ECO:0000313" key="7">
    <source>
        <dbReference type="EMBL" id="TWT34746.1"/>
    </source>
</evidence>
<evidence type="ECO:0000256" key="3">
    <source>
        <dbReference type="ARBA" id="ARBA00013068"/>
    </source>
</evidence>
<dbReference type="InterPro" id="IPR000741">
    <property type="entry name" value="FBA_I"/>
</dbReference>
<dbReference type="AlphaFoldDB" id="A0A5C5V863"/>
<organism evidence="7 8">
    <name type="scientific">Blastopirellula retiformator</name>
    <dbReference type="NCBI Taxonomy" id="2527970"/>
    <lineage>
        <taxon>Bacteria</taxon>
        <taxon>Pseudomonadati</taxon>
        <taxon>Planctomycetota</taxon>
        <taxon>Planctomycetia</taxon>
        <taxon>Pirellulales</taxon>
        <taxon>Pirellulaceae</taxon>
        <taxon>Blastopirellula</taxon>
    </lineage>
</organism>
<keyword evidence="4" id="KW-0324">Glycolysis</keyword>
<evidence type="ECO:0000256" key="1">
    <source>
        <dbReference type="ARBA" id="ARBA00004714"/>
    </source>
</evidence>
<evidence type="ECO:0000256" key="4">
    <source>
        <dbReference type="ARBA" id="ARBA00023152"/>
    </source>
</evidence>
<dbReference type="NCBIfam" id="NF003784">
    <property type="entry name" value="PRK05377.1"/>
    <property type="match status" value="1"/>
</dbReference>